<keyword evidence="3" id="KW-1185">Reference proteome</keyword>
<reference evidence="2 3" key="1">
    <citation type="submission" date="2016-10" db="EMBL/GenBank/DDBJ databases">
        <authorList>
            <person name="de Groot N.N."/>
        </authorList>
    </citation>
    <scope>NUCLEOTIDE SEQUENCE [LARGE SCALE GENOMIC DNA]</scope>
    <source>
        <strain evidence="2 3">DSM 16077</strain>
    </source>
</reference>
<dbReference type="AlphaFoldDB" id="A0A1G9N1G0"/>
<dbReference type="EMBL" id="FNHG01000002">
    <property type="protein sequence ID" value="SDL80362.1"/>
    <property type="molecule type" value="Genomic_DNA"/>
</dbReference>
<organism evidence="2 3">
    <name type="scientific">Maricaulis salignorans</name>
    <dbReference type="NCBI Taxonomy" id="144026"/>
    <lineage>
        <taxon>Bacteria</taxon>
        <taxon>Pseudomonadati</taxon>
        <taxon>Pseudomonadota</taxon>
        <taxon>Alphaproteobacteria</taxon>
        <taxon>Maricaulales</taxon>
        <taxon>Maricaulaceae</taxon>
        <taxon>Maricaulis</taxon>
    </lineage>
</organism>
<dbReference type="Gene3D" id="3.40.190.290">
    <property type="match status" value="1"/>
</dbReference>
<evidence type="ECO:0000313" key="2">
    <source>
        <dbReference type="EMBL" id="SDL80362.1"/>
    </source>
</evidence>
<evidence type="ECO:0000313" key="3">
    <source>
        <dbReference type="Proteomes" id="UP000199759"/>
    </source>
</evidence>
<sequence>MIPEHKGGSRSLEPENLRIEVDTIAAAKSVILAGLGVQHLPLGEVEAELAGGEFVRVLPQWTLPPLGIYAVWPDIGPQKSLARRLIDFFVIRGGGVGWGEDARPPIIAALPDRATQHASHLHCRVYVKATALA</sequence>
<feature type="domain" description="LysR substrate-binding" evidence="1">
    <location>
        <begin position="9"/>
        <end position="89"/>
    </location>
</feature>
<name>A0A1G9N1G0_9PROT</name>
<dbReference type="Proteomes" id="UP000199759">
    <property type="component" value="Unassembled WGS sequence"/>
</dbReference>
<dbReference type="Pfam" id="PF03466">
    <property type="entry name" value="LysR_substrate"/>
    <property type="match status" value="1"/>
</dbReference>
<dbReference type="InterPro" id="IPR005119">
    <property type="entry name" value="LysR_subst-bd"/>
</dbReference>
<proteinExistence type="predicted"/>
<gene>
    <name evidence="2" type="ORF">SAMN04488568_102185</name>
</gene>
<accession>A0A1G9N1G0</accession>
<protein>
    <submittedName>
        <fullName evidence="2">LysR substrate binding domain-containing protein</fullName>
    </submittedName>
</protein>
<evidence type="ECO:0000259" key="1">
    <source>
        <dbReference type="Pfam" id="PF03466"/>
    </source>
</evidence>
<dbReference type="STRING" id="144026.SAMN04488568_102185"/>
<dbReference type="RefSeq" id="WP_233342272.1">
    <property type="nucleotide sequence ID" value="NZ_FNHG01000002.1"/>
</dbReference>
<dbReference type="SUPFAM" id="SSF53850">
    <property type="entry name" value="Periplasmic binding protein-like II"/>
    <property type="match status" value="1"/>
</dbReference>